<keyword evidence="3" id="KW-1185">Reference proteome</keyword>
<gene>
    <name evidence="2" type="ORF">SAMN05216245_102190</name>
</gene>
<dbReference type="EMBL" id="FONL01000002">
    <property type="protein sequence ID" value="SFE18473.1"/>
    <property type="molecule type" value="Genomic_DNA"/>
</dbReference>
<name>A0A1I1YJZ9_9FIRM</name>
<dbReference type="STRING" id="1123323.SAMN05216245_102190"/>
<accession>A0A1I1YJZ9</accession>
<dbReference type="AlphaFoldDB" id="A0A1I1YJZ9"/>
<evidence type="ECO:0000313" key="3">
    <source>
        <dbReference type="Proteomes" id="UP000198896"/>
    </source>
</evidence>
<reference evidence="2 3" key="1">
    <citation type="submission" date="2016-10" db="EMBL/GenBank/DDBJ databases">
        <authorList>
            <person name="de Groot N.N."/>
        </authorList>
    </citation>
    <scope>NUCLEOTIDE SEQUENCE [LARGE SCALE GENOMIC DNA]</scope>
    <source>
        <strain evidence="2 3">DSM 9236</strain>
    </source>
</reference>
<keyword evidence="1" id="KW-1133">Transmembrane helix</keyword>
<feature type="transmembrane region" description="Helical" evidence="1">
    <location>
        <begin position="20"/>
        <end position="41"/>
    </location>
</feature>
<organism evidence="2 3">
    <name type="scientific">Succiniclasticum ruminis DSM 9236</name>
    <dbReference type="NCBI Taxonomy" id="1123323"/>
    <lineage>
        <taxon>Bacteria</taxon>
        <taxon>Bacillati</taxon>
        <taxon>Bacillota</taxon>
        <taxon>Negativicutes</taxon>
        <taxon>Acidaminococcales</taxon>
        <taxon>Acidaminococcaceae</taxon>
        <taxon>Succiniclasticum</taxon>
    </lineage>
</organism>
<sequence length="182" mass="20465">MIDRSYHLHVGEVIRILKRIVLLVLTMLSILFSATCFAHTMPESEMFLRGIGPKTTLAQVKTVYGEPAGKDEFKGEGVRVVTYVYSPLFKVFGRTYAEDTSPDEKLTVVGYMVKDKNITTPSGFSVGMPYQAVVKKFGPGEKFKDYNGRIGYIYSFNNVVKTLTFYVDNNNIISEINLGTDF</sequence>
<protein>
    <submittedName>
        <fullName evidence="2">Uncharacterized protein</fullName>
    </submittedName>
</protein>
<proteinExistence type="predicted"/>
<keyword evidence="1" id="KW-0812">Transmembrane</keyword>
<evidence type="ECO:0000313" key="2">
    <source>
        <dbReference type="EMBL" id="SFE18473.1"/>
    </source>
</evidence>
<dbReference type="Proteomes" id="UP000198896">
    <property type="component" value="Unassembled WGS sequence"/>
</dbReference>
<keyword evidence="1" id="KW-0472">Membrane</keyword>
<evidence type="ECO:0000256" key="1">
    <source>
        <dbReference type="SAM" id="Phobius"/>
    </source>
</evidence>